<dbReference type="AlphaFoldDB" id="B8ESI6"/>
<protein>
    <submittedName>
        <fullName evidence="1">Uncharacterized protein</fullName>
    </submittedName>
</protein>
<dbReference type="EMBL" id="CP001280">
    <property type="protein sequence ID" value="ACK49876.1"/>
    <property type="molecule type" value="Genomic_DNA"/>
</dbReference>
<name>B8ESI6_METSB</name>
<evidence type="ECO:0000313" key="1">
    <source>
        <dbReference type="EMBL" id="ACK49876.1"/>
    </source>
</evidence>
<dbReference type="KEGG" id="msl:Msil_0906"/>
<dbReference type="Proteomes" id="UP000002257">
    <property type="component" value="Chromosome"/>
</dbReference>
<proteinExistence type="predicted"/>
<accession>B8ESI6</accession>
<organism evidence="1 2">
    <name type="scientific">Methylocella silvestris (strain DSM 15510 / CIP 108128 / LMG 27833 / NCIMB 13906 / BL2)</name>
    <dbReference type="NCBI Taxonomy" id="395965"/>
    <lineage>
        <taxon>Bacteria</taxon>
        <taxon>Pseudomonadati</taxon>
        <taxon>Pseudomonadota</taxon>
        <taxon>Alphaproteobacteria</taxon>
        <taxon>Hyphomicrobiales</taxon>
        <taxon>Beijerinckiaceae</taxon>
        <taxon>Methylocella</taxon>
    </lineage>
</organism>
<keyword evidence="2" id="KW-1185">Reference proteome</keyword>
<gene>
    <name evidence="1" type="ordered locus">Msil_0906</name>
</gene>
<evidence type="ECO:0000313" key="2">
    <source>
        <dbReference type="Proteomes" id="UP000002257"/>
    </source>
</evidence>
<dbReference type="HOGENOM" id="CLU_1883350_0_0_5"/>
<reference evidence="1 2" key="1">
    <citation type="journal article" date="2010" name="J. Bacteriol.">
        <title>Complete genome sequence of the aerobic facultative methanotroph Methylocella silvestris BL2.</title>
        <authorList>
            <person name="Chen Y."/>
            <person name="Crombie A."/>
            <person name="Rahman M.T."/>
            <person name="Dedysh S.N."/>
            <person name="Liesack W."/>
            <person name="Stott M.B."/>
            <person name="Alam M."/>
            <person name="Theisen A.R."/>
            <person name="Murrell J.C."/>
            <person name="Dunfield P.F."/>
        </authorList>
    </citation>
    <scope>NUCLEOTIDE SEQUENCE [LARGE SCALE GENOMIC DNA]</scope>
    <source>
        <strain evidence="2">DSM 15510 / CIP 108128 / LMG 27833 / NCIMB 13906 / BL2</strain>
    </source>
</reference>
<sequence>MVTPGEEHTPEFVVIKAINAGQQPITLTHIGWRMGIFRKKLFVQIIGADLLSSPLPVQLAPGQQAQYFVPLDQDPNWIERFAKNLNSRFPAVSAATLEVSASATIGPMIYRKAERGLTTMLVEARKKLSVKLSDA</sequence>